<gene>
    <name evidence="2" type="ORF">H8S76_02530</name>
</gene>
<evidence type="ECO:0000313" key="2">
    <source>
        <dbReference type="EMBL" id="MBC5671108.1"/>
    </source>
</evidence>
<comment type="caution">
    <text evidence="2">The sequence shown here is derived from an EMBL/GenBank/DDBJ whole genome shotgun (WGS) entry which is preliminary data.</text>
</comment>
<evidence type="ECO:0000313" key="3">
    <source>
        <dbReference type="Proteomes" id="UP000654573"/>
    </source>
</evidence>
<reference evidence="2 3" key="1">
    <citation type="submission" date="2020-08" db="EMBL/GenBank/DDBJ databases">
        <title>Genome public.</title>
        <authorList>
            <person name="Liu C."/>
            <person name="Sun Q."/>
        </authorList>
    </citation>
    <scope>NUCLEOTIDE SEQUENCE [LARGE SCALE GENOMIC DNA]</scope>
    <source>
        <strain evidence="2 3">NSJ-34</strain>
    </source>
</reference>
<name>A0ABR7F7G4_9FIRM</name>
<sequence>MEDLDALLNTGAVPQDERTADFIAESRANRSFCYETAERGALRVAEDPEAFKAYLDVQSRFLRYTPNNVLLILEQKPEARKLGNMAYWRDKNTFVKRAERSRPVFLLEPGKEYRREDNTIGQYYNARKLYDISQTTLAPSEWGLGKTYGDRQRIQALISRTPAAIHTVEKEPEGAVFVPKEHSILVQKGMGAEAVFRCLSRELAHAEFANGEEGYDRECCGFQAECVSYILCKRYGVEPEGPKDFGKAQALLAGLSPQKIKQELAVIRDAAGKIAERMEKSLSEQKRRQKGQTDRQQEGR</sequence>
<dbReference type="Proteomes" id="UP000654573">
    <property type="component" value="Unassembled WGS sequence"/>
</dbReference>
<evidence type="ECO:0000256" key="1">
    <source>
        <dbReference type="SAM" id="MobiDB-lite"/>
    </source>
</evidence>
<dbReference type="EMBL" id="JACOOU010000001">
    <property type="protein sequence ID" value="MBC5671108.1"/>
    <property type="molecule type" value="Genomic_DNA"/>
</dbReference>
<evidence type="ECO:0008006" key="4">
    <source>
        <dbReference type="Google" id="ProtNLM"/>
    </source>
</evidence>
<proteinExistence type="predicted"/>
<keyword evidence="3" id="KW-1185">Reference proteome</keyword>
<feature type="region of interest" description="Disordered" evidence="1">
    <location>
        <begin position="277"/>
        <end position="300"/>
    </location>
</feature>
<accession>A0ABR7F7G4</accession>
<dbReference type="RefSeq" id="WP_103732276.1">
    <property type="nucleotide sequence ID" value="NZ_JACOOU010000001.1"/>
</dbReference>
<organism evidence="2 3">
    <name type="scientific">Blautia celeris</name>
    <dbReference type="NCBI Taxonomy" id="2763026"/>
    <lineage>
        <taxon>Bacteria</taxon>
        <taxon>Bacillati</taxon>
        <taxon>Bacillota</taxon>
        <taxon>Clostridia</taxon>
        <taxon>Lachnospirales</taxon>
        <taxon>Lachnospiraceae</taxon>
        <taxon>Blautia</taxon>
    </lineage>
</organism>
<protein>
    <recommendedName>
        <fullName evidence="4">LtrC-like protein</fullName>
    </recommendedName>
</protein>